<reference evidence="1 2" key="1">
    <citation type="submission" date="2023-01" db="EMBL/GenBank/DDBJ databases">
        <title>Analysis of 21 Apiospora genomes using comparative genomics revels a genus with tremendous synthesis potential of carbohydrate active enzymes and secondary metabolites.</title>
        <authorList>
            <person name="Sorensen T."/>
        </authorList>
    </citation>
    <scope>NUCLEOTIDE SEQUENCE [LARGE SCALE GENOMIC DNA]</scope>
    <source>
        <strain evidence="1 2">CBS 83171</strain>
    </source>
</reference>
<accession>A0ABR1VNN3</accession>
<sequence>MSKTFYAALGAYAKATNETLEAFLFDEGRGTTILGAALGSRRLAQVFSFQPTEFSSLGG</sequence>
<organism evidence="1 2">
    <name type="scientific">Apiospora saccharicola</name>
    <dbReference type="NCBI Taxonomy" id="335842"/>
    <lineage>
        <taxon>Eukaryota</taxon>
        <taxon>Fungi</taxon>
        <taxon>Dikarya</taxon>
        <taxon>Ascomycota</taxon>
        <taxon>Pezizomycotina</taxon>
        <taxon>Sordariomycetes</taxon>
        <taxon>Xylariomycetidae</taxon>
        <taxon>Amphisphaeriales</taxon>
        <taxon>Apiosporaceae</taxon>
        <taxon>Apiospora</taxon>
    </lineage>
</organism>
<keyword evidence="2" id="KW-1185">Reference proteome</keyword>
<evidence type="ECO:0000313" key="1">
    <source>
        <dbReference type="EMBL" id="KAK8072869.1"/>
    </source>
</evidence>
<comment type="caution">
    <text evidence="1">The sequence shown here is derived from an EMBL/GenBank/DDBJ whole genome shotgun (WGS) entry which is preliminary data.</text>
</comment>
<gene>
    <name evidence="1" type="ORF">PG996_006217</name>
</gene>
<dbReference type="Proteomes" id="UP001446871">
    <property type="component" value="Unassembled WGS sequence"/>
</dbReference>
<name>A0ABR1VNN3_9PEZI</name>
<protein>
    <submittedName>
        <fullName evidence="1">Uncharacterized protein</fullName>
    </submittedName>
</protein>
<proteinExistence type="predicted"/>
<dbReference type="EMBL" id="JAQQWM010000003">
    <property type="protein sequence ID" value="KAK8072869.1"/>
    <property type="molecule type" value="Genomic_DNA"/>
</dbReference>
<evidence type="ECO:0000313" key="2">
    <source>
        <dbReference type="Proteomes" id="UP001446871"/>
    </source>
</evidence>